<dbReference type="GeneID" id="90984670"/>
<dbReference type="STRING" id="2754.EH55_11865"/>
<reference evidence="2 3" key="1">
    <citation type="submission" date="2014-04" db="EMBL/GenBank/DDBJ databases">
        <title>Draft Genome Sequence of Synergistes jonesii.</title>
        <authorList>
            <person name="Coil D.A."/>
            <person name="Eisen J.A."/>
            <person name="Holland-Moritz H.E."/>
        </authorList>
    </citation>
    <scope>NUCLEOTIDE SEQUENCE [LARGE SCALE GENOMIC DNA]</scope>
    <source>
        <strain evidence="2 3">78-1</strain>
    </source>
</reference>
<protein>
    <recommendedName>
        <fullName evidence="1">PglD N-terminal domain-containing protein</fullName>
    </recommendedName>
</protein>
<dbReference type="Pfam" id="PF00132">
    <property type="entry name" value="Hexapep"/>
    <property type="match status" value="1"/>
</dbReference>
<dbReference type="Gene3D" id="2.160.10.10">
    <property type="entry name" value="Hexapeptide repeat proteins"/>
    <property type="match status" value="1"/>
</dbReference>
<organism evidence="2 3">
    <name type="scientific">Synergistes jonesii</name>
    <dbReference type="NCBI Taxonomy" id="2754"/>
    <lineage>
        <taxon>Bacteria</taxon>
        <taxon>Thermotogati</taxon>
        <taxon>Synergistota</taxon>
        <taxon>Synergistia</taxon>
        <taxon>Synergistales</taxon>
        <taxon>Synergistaceae</taxon>
        <taxon>Synergistes</taxon>
    </lineage>
</organism>
<comment type="caution">
    <text evidence="2">The sequence shown here is derived from an EMBL/GenBank/DDBJ whole genome shotgun (WGS) entry which is preliminary data.</text>
</comment>
<gene>
    <name evidence="2" type="ORF">EH55_11865</name>
</gene>
<dbReference type="eggNOG" id="COG0110">
    <property type="taxonomic scope" value="Bacteria"/>
</dbReference>
<dbReference type="SUPFAM" id="SSF51161">
    <property type="entry name" value="Trimeric LpxA-like enzymes"/>
    <property type="match status" value="1"/>
</dbReference>
<evidence type="ECO:0000313" key="2">
    <source>
        <dbReference type="EMBL" id="KEJ91241.1"/>
    </source>
</evidence>
<name>A0A073IP24_9BACT</name>
<dbReference type="Gene3D" id="3.40.50.20">
    <property type="match status" value="1"/>
</dbReference>
<dbReference type="AlphaFoldDB" id="A0A073IP24"/>
<dbReference type="InterPro" id="IPR001451">
    <property type="entry name" value="Hexapep"/>
</dbReference>
<evidence type="ECO:0000259" key="1">
    <source>
        <dbReference type="Pfam" id="PF17836"/>
    </source>
</evidence>
<dbReference type="InterPro" id="IPR041561">
    <property type="entry name" value="PglD_N"/>
</dbReference>
<dbReference type="Pfam" id="PF17836">
    <property type="entry name" value="PglD_N"/>
    <property type="match status" value="1"/>
</dbReference>
<dbReference type="OrthoDB" id="9794407at2"/>
<feature type="domain" description="PglD N-terminal" evidence="1">
    <location>
        <begin position="6"/>
        <end position="81"/>
    </location>
</feature>
<dbReference type="RefSeq" id="WP_051682915.1">
    <property type="nucleotide sequence ID" value="NZ_JMKI01000054.1"/>
</dbReference>
<evidence type="ECO:0000313" key="3">
    <source>
        <dbReference type="Proteomes" id="UP000027665"/>
    </source>
</evidence>
<dbReference type="InterPro" id="IPR050179">
    <property type="entry name" value="Trans_hexapeptide_repeat"/>
</dbReference>
<sequence length="205" mass="21372">MSAKDKVFLIGAGDHAKVVLSTLEACGAECVGIYDDNPNLRGKTLWSIPIIGAVSEMPDEPDIMCVIAIGSNQVRRSISERFKNVCWPVFVNPISSVHSSVRLGAGTIIFAGSLIESDASIGRHCIVGSGCFVGHDSVIGDYCQLAPGSLTGDNVSLGSGVLLGLGSIVKPYVKVYDGASVELGEKVIKDRRPEGIGVASPEAGE</sequence>
<keyword evidence="3" id="KW-1185">Reference proteome</keyword>
<accession>A0A073IP24</accession>
<dbReference type="InterPro" id="IPR011004">
    <property type="entry name" value="Trimer_LpxA-like_sf"/>
</dbReference>
<dbReference type="PANTHER" id="PTHR43300:SF7">
    <property type="entry name" value="UDP-N-ACETYLBACILLOSAMINE N-ACETYLTRANSFERASE"/>
    <property type="match status" value="1"/>
</dbReference>
<proteinExistence type="predicted"/>
<dbReference type="EMBL" id="JMKI01000054">
    <property type="protein sequence ID" value="KEJ91241.1"/>
    <property type="molecule type" value="Genomic_DNA"/>
</dbReference>
<dbReference type="PANTHER" id="PTHR43300">
    <property type="entry name" value="ACETYLTRANSFERASE"/>
    <property type="match status" value="1"/>
</dbReference>
<dbReference type="Proteomes" id="UP000027665">
    <property type="component" value="Unassembled WGS sequence"/>
</dbReference>